<dbReference type="InterPro" id="IPR013196">
    <property type="entry name" value="HTH_11"/>
</dbReference>
<evidence type="ECO:0000313" key="5">
    <source>
        <dbReference type="Proteomes" id="UP000028542"/>
    </source>
</evidence>
<evidence type="ECO:0000259" key="2">
    <source>
        <dbReference type="Pfam" id="PF02829"/>
    </source>
</evidence>
<evidence type="ECO:0000313" key="4">
    <source>
        <dbReference type="EMBL" id="KEZ84879.1"/>
    </source>
</evidence>
<feature type="binding site" evidence="1">
    <location>
        <position position="143"/>
    </location>
    <ligand>
        <name>Ni(2+)</name>
        <dbReference type="ChEBI" id="CHEBI:49786"/>
    </ligand>
</feature>
<keyword evidence="1" id="KW-0533">Nickel</keyword>
<gene>
    <name evidence="4" type="ORF">IO99_17880</name>
</gene>
<dbReference type="Proteomes" id="UP000028542">
    <property type="component" value="Unassembled WGS sequence"/>
</dbReference>
<dbReference type="PANTHER" id="PTHR40068">
    <property type="entry name" value="TRANSCRIPTION REPRESSOR NIAR-RELATED"/>
    <property type="match status" value="1"/>
</dbReference>
<name>A0A084J7E5_9CLOT</name>
<organism evidence="4 5">
    <name type="scientific">Clostridium sulfidigenes</name>
    <dbReference type="NCBI Taxonomy" id="318464"/>
    <lineage>
        <taxon>Bacteria</taxon>
        <taxon>Bacillati</taxon>
        <taxon>Bacillota</taxon>
        <taxon>Clostridia</taxon>
        <taxon>Eubacteriales</taxon>
        <taxon>Clostridiaceae</taxon>
        <taxon>Clostridium</taxon>
    </lineage>
</organism>
<reference evidence="4 5" key="1">
    <citation type="submission" date="2014-07" db="EMBL/GenBank/DDBJ databases">
        <title>Draft genome of Clostridium sulfidigenes 113A isolated from sediments associated with methane hydrate from Krishna Godavari basin.</title>
        <authorList>
            <person name="Honkalas V.S."/>
            <person name="Dabir A.P."/>
            <person name="Arora P."/>
            <person name="Dhakephalkar P.K."/>
        </authorList>
    </citation>
    <scope>NUCLEOTIDE SEQUENCE [LARGE SCALE GENOMIC DNA]</scope>
    <source>
        <strain evidence="4 5">113A</strain>
    </source>
</reference>
<dbReference type="Gene3D" id="1.10.10.10">
    <property type="entry name" value="Winged helix-like DNA-binding domain superfamily/Winged helix DNA-binding domain"/>
    <property type="match status" value="1"/>
</dbReference>
<dbReference type="Pfam" id="PF02829">
    <property type="entry name" value="3H"/>
    <property type="match status" value="1"/>
</dbReference>
<feature type="binding site" evidence="1">
    <location>
        <position position="76"/>
    </location>
    <ligand>
        <name>Ni(2+)</name>
        <dbReference type="ChEBI" id="CHEBI:49786"/>
    </ligand>
</feature>
<protein>
    <submittedName>
        <fullName evidence="4">Transcriptional regulator</fullName>
    </submittedName>
</protein>
<keyword evidence="1" id="KW-0479">Metal-binding</keyword>
<dbReference type="GO" id="GO:0046872">
    <property type="term" value="F:metal ion binding"/>
    <property type="evidence" value="ECO:0007669"/>
    <property type="project" value="UniProtKB-KW"/>
</dbReference>
<evidence type="ECO:0000256" key="1">
    <source>
        <dbReference type="PIRSR" id="PIRSR037847-1"/>
    </source>
</evidence>
<dbReference type="InterPro" id="IPR036388">
    <property type="entry name" value="WH-like_DNA-bd_sf"/>
</dbReference>
<feature type="binding site" evidence="1">
    <location>
        <position position="145"/>
    </location>
    <ligand>
        <name>Ni(2+)</name>
        <dbReference type="ChEBI" id="CHEBI:49786"/>
    </ligand>
</feature>
<dbReference type="eggNOG" id="COG1827">
    <property type="taxonomic scope" value="Bacteria"/>
</dbReference>
<dbReference type="InterPro" id="IPR004173">
    <property type="entry name" value="3H_domain"/>
</dbReference>
<comment type="caution">
    <text evidence="4">The sequence shown here is derived from an EMBL/GenBank/DDBJ whole genome shotgun (WGS) entry which is preliminary data.</text>
</comment>
<dbReference type="Gene3D" id="3.30.1340.20">
    <property type="entry name" value="3H domain"/>
    <property type="match status" value="1"/>
</dbReference>
<accession>A0A084J7E5</accession>
<dbReference type="PANTHER" id="PTHR40068:SF1">
    <property type="entry name" value="TRANSCRIPTION REPRESSOR NIAR-RELATED"/>
    <property type="match status" value="1"/>
</dbReference>
<dbReference type="SUPFAM" id="SSF75500">
    <property type="entry name" value="Putative transcriptional regulator TM1602, C-terminal domain"/>
    <property type="match status" value="1"/>
</dbReference>
<proteinExistence type="predicted"/>
<sequence length="172" mass="19650">MTSAKRREKIKNLLIQSQEPVKGQILAQMFEVTRQIIVKDIAIIRAEGVDIISTPKGYMALKENINSIKKVIAVNHGREEVKNELETIVKYGAIVEDVIVEHPLYGEIRAMLMLKNMMDIENFYSNFKQYEAEPLSALTNGVHLHTIICENDRVLSNIVEELNKKGFLIKEL</sequence>
<dbReference type="EMBL" id="JPMD01000054">
    <property type="protein sequence ID" value="KEZ84879.1"/>
    <property type="molecule type" value="Genomic_DNA"/>
</dbReference>
<evidence type="ECO:0000259" key="3">
    <source>
        <dbReference type="Pfam" id="PF08279"/>
    </source>
</evidence>
<keyword evidence="5" id="KW-1185">Reference proteome</keyword>
<dbReference type="RefSeq" id="WP_035135634.1">
    <property type="nucleotide sequence ID" value="NZ_JPMD01000054.1"/>
</dbReference>
<dbReference type="InterPro" id="IPR036390">
    <property type="entry name" value="WH_DNA-bd_sf"/>
</dbReference>
<dbReference type="Pfam" id="PF08279">
    <property type="entry name" value="HTH_11"/>
    <property type="match status" value="1"/>
</dbReference>
<dbReference type="PIRSF" id="PIRSF037847">
    <property type="entry name" value="NiaR"/>
    <property type="match status" value="1"/>
</dbReference>
<feature type="domain" description="3H" evidence="2">
    <location>
        <begin position="72"/>
        <end position="168"/>
    </location>
</feature>
<dbReference type="STRING" id="318464.IO99_17880"/>
<dbReference type="SUPFAM" id="SSF46785">
    <property type="entry name" value="Winged helix' DNA-binding domain"/>
    <property type="match status" value="1"/>
</dbReference>
<dbReference type="InterPro" id="IPR035922">
    <property type="entry name" value="3H_dom_sf"/>
</dbReference>
<feature type="domain" description="Helix-turn-helix type 11" evidence="3">
    <location>
        <begin position="6"/>
        <end position="58"/>
    </location>
</feature>
<dbReference type="AlphaFoldDB" id="A0A084J7E5"/>
<dbReference type="InterPro" id="IPR026043">
    <property type="entry name" value="NadR"/>
</dbReference>
<feature type="binding site" evidence="1">
    <location>
        <position position="84"/>
    </location>
    <ligand>
        <name>Ni(2+)</name>
        <dbReference type="ChEBI" id="CHEBI:49786"/>
    </ligand>
</feature>